<name>A0A1Q6ISZ9_PHOVU</name>
<dbReference type="Proteomes" id="UP000470777">
    <property type="component" value="Unassembled WGS sequence"/>
</dbReference>
<dbReference type="Proteomes" id="UP000470332">
    <property type="component" value="Unassembled WGS sequence"/>
</dbReference>
<reference evidence="5 12" key="3">
    <citation type="submission" date="2020-04" db="EMBL/GenBank/DDBJ databases">
        <title>A novel gut-associated lysogenic phage, Bacteroides phage BV01, alters the host transcriptome and bile acid metabolism in Bacteroides vulgatus.</title>
        <authorList>
            <person name="Campbell D.E."/>
            <person name="Ly L."/>
            <person name="Ridlon J.M."/>
            <person name="Hsiao A."/>
            <person name="Degnan P.H."/>
        </authorList>
    </citation>
    <scope>NUCLEOTIDE SEQUENCE [LARGE SCALE GENOMIC DNA]</scope>
    <source>
        <strain evidence="5 12">VPI-BV8526</strain>
    </source>
</reference>
<evidence type="ECO:0000313" key="8">
    <source>
        <dbReference type="Proteomes" id="UP000437380"/>
    </source>
</evidence>
<comment type="caution">
    <text evidence="6">The sequence shown here is derived from an EMBL/GenBank/DDBJ whole genome shotgun (WGS) entry which is preliminary data.</text>
</comment>
<reference evidence="8 9" key="2">
    <citation type="journal article" date="2019" name="Nat. Med.">
        <title>A library of human gut bacterial isolates paired with longitudinal multiomics data enables mechanistic microbiome research.</title>
        <authorList>
            <person name="Poyet M."/>
            <person name="Groussin M."/>
            <person name="Gibbons S.M."/>
            <person name="Avila-Pacheco J."/>
            <person name="Jiang X."/>
            <person name="Kearney S.M."/>
            <person name="Perrotta A.R."/>
            <person name="Berdy B."/>
            <person name="Zhao S."/>
            <person name="Lieberman T.D."/>
            <person name="Swanson P.K."/>
            <person name="Smith M."/>
            <person name="Roesemann S."/>
            <person name="Alexander J.E."/>
            <person name="Rich S.A."/>
            <person name="Livny J."/>
            <person name="Vlamakis H."/>
            <person name="Clish C."/>
            <person name="Bullock K."/>
            <person name="Deik A."/>
            <person name="Scott J."/>
            <person name="Pierce K.A."/>
            <person name="Xavier R.J."/>
            <person name="Alm E.J."/>
        </authorList>
    </citation>
    <scope>NUCLEOTIDE SEQUENCE [LARGE SCALE GENOMIC DNA]</scope>
    <source>
        <strain evidence="4 8">BIOML-A82</strain>
        <strain evidence="3 10">BIOML-A85</strain>
        <strain evidence="1 9">BIOML-A9</strain>
        <strain evidence="2 11">BIOML-A93</strain>
    </source>
</reference>
<sequence>MFLEMTVIFYARKLPAITKKCYLCIKKKELFESMRNIVILNSLEFSYPLPVLMRVFYKALIIK</sequence>
<evidence type="ECO:0000313" key="12">
    <source>
        <dbReference type="Proteomes" id="UP000583639"/>
    </source>
</evidence>
<dbReference type="EMBL" id="MNQV01000229">
    <property type="protein sequence ID" value="OKZ44034.1"/>
    <property type="molecule type" value="Genomic_DNA"/>
</dbReference>
<evidence type="ECO:0000313" key="4">
    <source>
        <dbReference type="EMBL" id="KAB6701733.1"/>
    </source>
</evidence>
<evidence type="ECO:0000313" key="5">
    <source>
        <dbReference type="EMBL" id="NMW42530.1"/>
    </source>
</evidence>
<dbReference type="EMBL" id="WCZY01000002">
    <property type="protein sequence ID" value="KAB6696491.1"/>
    <property type="molecule type" value="Genomic_DNA"/>
</dbReference>
<evidence type="ECO:0000313" key="9">
    <source>
        <dbReference type="Proteomes" id="UP000470332"/>
    </source>
</evidence>
<proteinExistence type="predicted"/>
<gene>
    <name evidence="6" type="ORF">BHV80_15845</name>
    <name evidence="1" type="ORF">GAS37_08675</name>
    <name evidence="4" type="ORF">GAY17_05045</name>
    <name evidence="2" type="ORF">GAZ76_00085</name>
    <name evidence="3" type="ORF">GAZ92_02560</name>
    <name evidence="5" type="ORF">HKQ55_20985</name>
</gene>
<dbReference type="EMBL" id="WCZV01000005">
    <property type="protein sequence ID" value="KAB6701733.1"/>
    <property type="molecule type" value="Genomic_DNA"/>
</dbReference>
<evidence type="ECO:0000313" key="6">
    <source>
        <dbReference type="EMBL" id="OKZ44034.1"/>
    </source>
</evidence>
<evidence type="ECO:0000313" key="7">
    <source>
        <dbReference type="Proteomes" id="UP000186631"/>
    </source>
</evidence>
<organism evidence="6 7">
    <name type="scientific">Phocaeicola vulgatus</name>
    <name type="common">Bacteroides vulgatus</name>
    <dbReference type="NCBI Taxonomy" id="821"/>
    <lineage>
        <taxon>Bacteria</taxon>
        <taxon>Pseudomonadati</taxon>
        <taxon>Bacteroidota</taxon>
        <taxon>Bacteroidia</taxon>
        <taxon>Bacteroidales</taxon>
        <taxon>Bacteroidaceae</taxon>
        <taxon>Phocaeicola</taxon>
    </lineage>
</organism>
<evidence type="ECO:0000313" key="2">
    <source>
        <dbReference type="EMBL" id="KAB6663904.1"/>
    </source>
</evidence>
<evidence type="ECO:0000313" key="3">
    <source>
        <dbReference type="EMBL" id="KAB6696491.1"/>
    </source>
</evidence>
<accession>A0A1Q6ISZ9</accession>
<dbReference type="EMBL" id="WDAG01000001">
    <property type="protein sequence ID" value="KAB6663904.1"/>
    <property type="molecule type" value="Genomic_DNA"/>
</dbReference>
<protein>
    <submittedName>
        <fullName evidence="6">Uncharacterized protein</fullName>
    </submittedName>
</protein>
<dbReference type="Proteomes" id="UP000583639">
    <property type="component" value="Unassembled WGS sequence"/>
</dbReference>
<dbReference type="EMBL" id="JABDSI010000137">
    <property type="protein sequence ID" value="NMW42530.1"/>
    <property type="molecule type" value="Genomic_DNA"/>
</dbReference>
<dbReference type="AlphaFoldDB" id="A0A1Q6ISZ9"/>
<dbReference type="Proteomes" id="UP000470952">
    <property type="component" value="Unassembled WGS sequence"/>
</dbReference>
<reference evidence="6 7" key="1">
    <citation type="journal article" date="2016" name="Nat. Biotechnol.">
        <title>Measurement of bacterial replication rates in microbial communities.</title>
        <authorList>
            <person name="Brown C.T."/>
            <person name="Olm M.R."/>
            <person name="Thomas B.C."/>
            <person name="Banfield J.F."/>
        </authorList>
    </citation>
    <scope>NUCLEOTIDE SEQUENCE [LARGE SCALE GENOMIC DNA]</scope>
    <source>
        <strain evidence="6">42_262</strain>
    </source>
</reference>
<evidence type="ECO:0000313" key="1">
    <source>
        <dbReference type="EMBL" id="KAB3862919.1"/>
    </source>
</evidence>
<dbReference type="Proteomes" id="UP000186631">
    <property type="component" value="Unassembled WGS sequence"/>
</dbReference>
<evidence type="ECO:0000313" key="10">
    <source>
        <dbReference type="Proteomes" id="UP000470777"/>
    </source>
</evidence>
<dbReference type="Proteomes" id="UP000437380">
    <property type="component" value="Unassembled WGS sequence"/>
</dbReference>
<evidence type="ECO:0000313" key="11">
    <source>
        <dbReference type="Proteomes" id="UP000470952"/>
    </source>
</evidence>
<dbReference type="EMBL" id="WCXA01000014">
    <property type="protein sequence ID" value="KAB3862919.1"/>
    <property type="molecule type" value="Genomic_DNA"/>
</dbReference>